<gene>
    <name evidence="1" type="ORF">WN48_10370</name>
</gene>
<accession>A0A310S9Q3</accession>
<evidence type="ECO:0000313" key="2">
    <source>
        <dbReference type="Proteomes" id="UP000250275"/>
    </source>
</evidence>
<organism evidence="1 2">
    <name type="scientific">Eufriesea mexicana</name>
    <dbReference type="NCBI Taxonomy" id="516756"/>
    <lineage>
        <taxon>Eukaryota</taxon>
        <taxon>Metazoa</taxon>
        <taxon>Ecdysozoa</taxon>
        <taxon>Arthropoda</taxon>
        <taxon>Hexapoda</taxon>
        <taxon>Insecta</taxon>
        <taxon>Pterygota</taxon>
        <taxon>Neoptera</taxon>
        <taxon>Endopterygota</taxon>
        <taxon>Hymenoptera</taxon>
        <taxon>Apocrita</taxon>
        <taxon>Aculeata</taxon>
        <taxon>Apoidea</taxon>
        <taxon>Anthophila</taxon>
        <taxon>Apidae</taxon>
        <taxon>Eufriesea</taxon>
    </lineage>
</organism>
<dbReference type="Proteomes" id="UP000250275">
    <property type="component" value="Unassembled WGS sequence"/>
</dbReference>
<sequence>MAVTNEASAFDSDDLENLELFTMNHRQTPCFHTDPNMTGTRKLTLRTQAHRARRKLPCVKSSGSCSFY</sequence>
<dbReference type="EMBL" id="KQ835058">
    <property type="protein sequence ID" value="OAD46890.1"/>
    <property type="molecule type" value="Genomic_DNA"/>
</dbReference>
<keyword evidence="2" id="KW-1185">Reference proteome</keyword>
<evidence type="ECO:0000313" key="1">
    <source>
        <dbReference type="EMBL" id="OAD46890.1"/>
    </source>
</evidence>
<proteinExistence type="predicted"/>
<reference evidence="1 2" key="1">
    <citation type="submission" date="2015-07" db="EMBL/GenBank/DDBJ databases">
        <title>The genome of Eufriesea mexicana.</title>
        <authorList>
            <person name="Pan H."/>
            <person name="Kapheim K."/>
        </authorList>
    </citation>
    <scope>NUCLEOTIDE SEQUENCE [LARGE SCALE GENOMIC DNA]</scope>
    <source>
        <strain evidence="1">0111107269</strain>
        <tissue evidence="1">Whole body</tissue>
    </source>
</reference>
<dbReference type="AlphaFoldDB" id="A0A310S9Q3"/>
<name>A0A310S9Q3_9HYME</name>
<protein>
    <submittedName>
        <fullName evidence="1">Uncharacterized protein</fullName>
    </submittedName>
</protein>